<organism evidence="2 3">
    <name type="scientific">Ascobolus immersus RN42</name>
    <dbReference type="NCBI Taxonomy" id="1160509"/>
    <lineage>
        <taxon>Eukaryota</taxon>
        <taxon>Fungi</taxon>
        <taxon>Dikarya</taxon>
        <taxon>Ascomycota</taxon>
        <taxon>Pezizomycotina</taxon>
        <taxon>Pezizomycetes</taxon>
        <taxon>Pezizales</taxon>
        <taxon>Ascobolaceae</taxon>
        <taxon>Ascobolus</taxon>
    </lineage>
</organism>
<keyword evidence="1" id="KW-0472">Membrane</keyword>
<evidence type="ECO:0000313" key="3">
    <source>
        <dbReference type="Proteomes" id="UP000275078"/>
    </source>
</evidence>
<evidence type="ECO:0000313" key="2">
    <source>
        <dbReference type="EMBL" id="RPA74130.1"/>
    </source>
</evidence>
<gene>
    <name evidence="2" type="ORF">BJ508DRAFT_366380</name>
</gene>
<dbReference type="Proteomes" id="UP000275078">
    <property type="component" value="Unassembled WGS sequence"/>
</dbReference>
<feature type="transmembrane region" description="Helical" evidence="1">
    <location>
        <begin position="179"/>
        <end position="198"/>
    </location>
</feature>
<proteinExistence type="predicted"/>
<keyword evidence="1" id="KW-0812">Transmembrane</keyword>
<keyword evidence="3" id="KW-1185">Reference proteome</keyword>
<reference evidence="2 3" key="1">
    <citation type="journal article" date="2018" name="Nat. Ecol. Evol.">
        <title>Pezizomycetes genomes reveal the molecular basis of ectomycorrhizal truffle lifestyle.</title>
        <authorList>
            <person name="Murat C."/>
            <person name="Payen T."/>
            <person name="Noel B."/>
            <person name="Kuo A."/>
            <person name="Morin E."/>
            <person name="Chen J."/>
            <person name="Kohler A."/>
            <person name="Krizsan K."/>
            <person name="Balestrini R."/>
            <person name="Da Silva C."/>
            <person name="Montanini B."/>
            <person name="Hainaut M."/>
            <person name="Levati E."/>
            <person name="Barry K.W."/>
            <person name="Belfiori B."/>
            <person name="Cichocki N."/>
            <person name="Clum A."/>
            <person name="Dockter R.B."/>
            <person name="Fauchery L."/>
            <person name="Guy J."/>
            <person name="Iotti M."/>
            <person name="Le Tacon F."/>
            <person name="Lindquist E.A."/>
            <person name="Lipzen A."/>
            <person name="Malagnac F."/>
            <person name="Mello A."/>
            <person name="Molinier V."/>
            <person name="Miyauchi S."/>
            <person name="Poulain J."/>
            <person name="Riccioni C."/>
            <person name="Rubini A."/>
            <person name="Sitrit Y."/>
            <person name="Splivallo R."/>
            <person name="Traeger S."/>
            <person name="Wang M."/>
            <person name="Zifcakova L."/>
            <person name="Wipf D."/>
            <person name="Zambonelli A."/>
            <person name="Paolocci F."/>
            <person name="Nowrousian M."/>
            <person name="Ottonello S."/>
            <person name="Baldrian P."/>
            <person name="Spatafora J.W."/>
            <person name="Henrissat B."/>
            <person name="Nagy L.G."/>
            <person name="Aury J.M."/>
            <person name="Wincker P."/>
            <person name="Grigoriev I.V."/>
            <person name="Bonfante P."/>
            <person name="Martin F.M."/>
        </authorList>
    </citation>
    <scope>NUCLEOTIDE SEQUENCE [LARGE SCALE GENOMIC DNA]</scope>
    <source>
        <strain evidence="2 3">RN42</strain>
    </source>
</reference>
<keyword evidence="1" id="KW-1133">Transmembrane helix</keyword>
<protein>
    <submittedName>
        <fullName evidence="2">Uncharacterized protein</fullName>
    </submittedName>
</protein>
<dbReference type="AlphaFoldDB" id="A0A3N4HQQ7"/>
<accession>A0A3N4HQQ7</accession>
<evidence type="ECO:0000256" key="1">
    <source>
        <dbReference type="SAM" id="Phobius"/>
    </source>
</evidence>
<dbReference type="EMBL" id="ML119799">
    <property type="protein sequence ID" value="RPA74130.1"/>
    <property type="molecule type" value="Genomic_DNA"/>
</dbReference>
<name>A0A3N4HQQ7_ASCIM</name>
<sequence length="261" mass="29708">MAQELRIRFDYDAFRRSIQPALVQYTALRQIALTRGLLDAPKGRKGAGRKAADTELSGFVASPEIEELIQEIQRFANDEEGSEDWSIRDGLNDVSGRIRAMLDDVSRGFERLMAITPAVKYSSFLSIAAKGTFCASLPVDLRFEPISSSQVDVESFVWRFFPFSAYPVLSFGLLSKERFFVHLCFLLPLMGLALYPLVRRWVRWKRVTQARARVERIRNAVLNGEALSLWDIAWMGRPRLPGVDWSLIQKEGDGYGTVVRR</sequence>